<protein>
    <submittedName>
        <fullName evidence="1">Uncharacterized protein</fullName>
    </submittedName>
</protein>
<gene>
    <name evidence="1" type="ORF">S12H4_35068</name>
</gene>
<sequence>QKLRHFAQGWLGLYIFRFIVYELPNNIRLLNECNNSMTTKEKMLYLLQNQNDIIEVVRNYTKP</sequence>
<accession>X1U7N0</accession>
<organism evidence="1">
    <name type="scientific">marine sediment metagenome</name>
    <dbReference type="NCBI Taxonomy" id="412755"/>
    <lineage>
        <taxon>unclassified sequences</taxon>
        <taxon>metagenomes</taxon>
        <taxon>ecological metagenomes</taxon>
    </lineage>
</organism>
<proteinExistence type="predicted"/>
<comment type="caution">
    <text evidence="1">The sequence shown here is derived from an EMBL/GenBank/DDBJ whole genome shotgun (WGS) entry which is preliminary data.</text>
</comment>
<reference evidence="1" key="1">
    <citation type="journal article" date="2014" name="Front. Microbiol.">
        <title>High frequency of phylogenetically diverse reductive dehalogenase-homologous genes in deep subseafloor sedimentary metagenomes.</title>
        <authorList>
            <person name="Kawai M."/>
            <person name="Futagami T."/>
            <person name="Toyoda A."/>
            <person name="Takaki Y."/>
            <person name="Nishi S."/>
            <person name="Hori S."/>
            <person name="Arai W."/>
            <person name="Tsubouchi T."/>
            <person name="Morono Y."/>
            <person name="Uchiyama I."/>
            <person name="Ito T."/>
            <person name="Fujiyama A."/>
            <person name="Inagaki F."/>
            <person name="Takami H."/>
        </authorList>
    </citation>
    <scope>NUCLEOTIDE SEQUENCE</scope>
    <source>
        <strain evidence="1">Expedition CK06-06</strain>
    </source>
</reference>
<name>X1U7N0_9ZZZZ</name>
<dbReference type="EMBL" id="BARW01020799">
    <property type="protein sequence ID" value="GAI95860.1"/>
    <property type="molecule type" value="Genomic_DNA"/>
</dbReference>
<evidence type="ECO:0000313" key="1">
    <source>
        <dbReference type="EMBL" id="GAI95860.1"/>
    </source>
</evidence>
<dbReference type="AlphaFoldDB" id="X1U7N0"/>
<feature type="non-terminal residue" evidence="1">
    <location>
        <position position="1"/>
    </location>
</feature>